<feature type="transmembrane region" description="Helical" evidence="1">
    <location>
        <begin position="180"/>
        <end position="198"/>
    </location>
</feature>
<keyword evidence="1" id="KW-0812">Transmembrane</keyword>
<dbReference type="Proteomes" id="UP000001514">
    <property type="component" value="Unassembled WGS sequence"/>
</dbReference>
<evidence type="ECO:0000313" key="3">
    <source>
        <dbReference type="Proteomes" id="UP000001514"/>
    </source>
</evidence>
<keyword evidence="3" id="KW-1185">Reference proteome</keyword>
<feature type="transmembrane region" description="Helical" evidence="1">
    <location>
        <begin position="150"/>
        <end position="174"/>
    </location>
</feature>
<dbReference type="AlphaFoldDB" id="D8R5F5"/>
<organism evidence="3">
    <name type="scientific">Selaginella moellendorffii</name>
    <name type="common">Spikemoss</name>
    <dbReference type="NCBI Taxonomy" id="88036"/>
    <lineage>
        <taxon>Eukaryota</taxon>
        <taxon>Viridiplantae</taxon>
        <taxon>Streptophyta</taxon>
        <taxon>Embryophyta</taxon>
        <taxon>Tracheophyta</taxon>
        <taxon>Lycopodiopsida</taxon>
        <taxon>Selaginellales</taxon>
        <taxon>Selaginellaceae</taxon>
        <taxon>Selaginella</taxon>
    </lineage>
</organism>
<feature type="transmembrane region" description="Helical" evidence="1">
    <location>
        <begin position="210"/>
        <end position="229"/>
    </location>
</feature>
<name>D8R5F5_SELML</name>
<evidence type="ECO:0000256" key="1">
    <source>
        <dbReference type="SAM" id="Phobius"/>
    </source>
</evidence>
<dbReference type="KEGG" id="smo:SELMODRAFT_407385"/>
<keyword evidence="1" id="KW-1133">Transmembrane helix</keyword>
<reference evidence="2 3" key="1">
    <citation type="journal article" date="2011" name="Science">
        <title>The Selaginella genome identifies genetic changes associated with the evolution of vascular plants.</title>
        <authorList>
            <person name="Banks J.A."/>
            <person name="Nishiyama T."/>
            <person name="Hasebe M."/>
            <person name="Bowman J.L."/>
            <person name="Gribskov M."/>
            <person name="dePamphilis C."/>
            <person name="Albert V.A."/>
            <person name="Aono N."/>
            <person name="Aoyama T."/>
            <person name="Ambrose B.A."/>
            <person name="Ashton N.W."/>
            <person name="Axtell M.J."/>
            <person name="Barker E."/>
            <person name="Barker M.S."/>
            <person name="Bennetzen J.L."/>
            <person name="Bonawitz N.D."/>
            <person name="Chapple C."/>
            <person name="Cheng C."/>
            <person name="Correa L.G."/>
            <person name="Dacre M."/>
            <person name="DeBarry J."/>
            <person name="Dreyer I."/>
            <person name="Elias M."/>
            <person name="Engstrom E.M."/>
            <person name="Estelle M."/>
            <person name="Feng L."/>
            <person name="Finet C."/>
            <person name="Floyd S.K."/>
            <person name="Frommer W.B."/>
            <person name="Fujita T."/>
            <person name="Gramzow L."/>
            <person name="Gutensohn M."/>
            <person name="Harholt J."/>
            <person name="Hattori M."/>
            <person name="Heyl A."/>
            <person name="Hirai T."/>
            <person name="Hiwatashi Y."/>
            <person name="Ishikawa M."/>
            <person name="Iwata M."/>
            <person name="Karol K.G."/>
            <person name="Koehler B."/>
            <person name="Kolukisaoglu U."/>
            <person name="Kubo M."/>
            <person name="Kurata T."/>
            <person name="Lalonde S."/>
            <person name="Li K."/>
            <person name="Li Y."/>
            <person name="Litt A."/>
            <person name="Lyons E."/>
            <person name="Manning G."/>
            <person name="Maruyama T."/>
            <person name="Michael T.P."/>
            <person name="Mikami K."/>
            <person name="Miyazaki S."/>
            <person name="Morinaga S."/>
            <person name="Murata T."/>
            <person name="Mueller-Roeber B."/>
            <person name="Nelson D.R."/>
            <person name="Obara M."/>
            <person name="Oguri Y."/>
            <person name="Olmstead R.G."/>
            <person name="Onodera N."/>
            <person name="Petersen B.L."/>
            <person name="Pils B."/>
            <person name="Prigge M."/>
            <person name="Rensing S.A."/>
            <person name="Riano-Pachon D.M."/>
            <person name="Roberts A.W."/>
            <person name="Sato Y."/>
            <person name="Scheller H.V."/>
            <person name="Schulz B."/>
            <person name="Schulz C."/>
            <person name="Shakirov E.V."/>
            <person name="Shibagaki N."/>
            <person name="Shinohara N."/>
            <person name="Shippen D.E."/>
            <person name="Soerensen I."/>
            <person name="Sotooka R."/>
            <person name="Sugimoto N."/>
            <person name="Sugita M."/>
            <person name="Sumikawa N."/>
            <person name="Tanurdzic M."/>
            <person name="Theissen G."/>
            <person name="Ulvskov P."/>
            <person name="Wakazuki S."/>
            <person name="Weng J.K."/>
            <person name="Willats W.W."/>
            <person name="Wipf D."/>
            <person name="Wolf P.G."/>
            <person name="Yang L."/>
            <person name="Zimmer A.D."/>
            <person name="Zhu Q."/>
            <person name="Mitros T."/>
            <person name="Hellsten U."/>
            <person name="Loque D."/>
            <person name="Otillar R."/>
            <person name="Salamov A."/>
            <person name="Schmutz J."/>
            <person name="Shapiro H."/>
            <person name="Lindquist E."/>
            <person name="Lucas S."/>
            <person name="Rokhsar D."/>
            <person name="Grigoriev I.V."/>
        </authorList>
    </citation>
    <scope>NUCLEOTIDE SEQUENCE [LARGE SCALE GENOMIC DNA]</scope>
</reference>
<feature type="transmembrane region" description="Helical" evidence="1">
    <location>
        <begin position="111"/>
        <end position="130"/>
    </location>
</feature>
<keyword evidence="1" id="KW-0472">Membrane</keyword>
<dbReference type="Gramene" id="EFJ32143">
    <property type="protein sequence ID" value="EFJ32143"/>
    <property type="gene ID" value="SELMODRAFT_407385"/>
</dbReference>
<gene>
    <name evidence="2" type="ORF">SELMODRAFT_407385</name>
</gene>
<evidence type="ECO:0000313" key="2">
    <source>
        <dbReference type="EMBL" id="EFJ32143.1"/>
    </source>
</evidence>
<sequence length="231" mass="25864">MNRNHRQLSYAIKRRVVSHRKASEVSIAGSRPRPCNTLITPLDKTGSLKGNDFDFMEEVGRITETNASPGREALRLAELLITPFTFVASTCLQSGISLIKEDATPVEKGRCFHFLLAAAISVIGLTWFLIAIGENEQGNASEVKKLMISIWLIFFTSLSVMMQPLFFSVLYIVYDVSNTIATWSTVGASLLLVILVFVNSLKRLFQWIPLRGTMFVIIFLANAYGYSLYKK</sequence>
<dbReference type="EMBL" id="GL377572">
    <property type="protein sequence ID" value="EFJ32143.1"/>
    <property type="molecule type" value="Genomic_DNA"/>
</dbReference>
<dbReference type="InParanoid" id="D8R5F5"/>
<protein>
    <submittedName>
        <fullName evidence="2">Uncharacterized protein</fullName>
    </submittedName>
</protein>
<accession>D8R5F5</accession>
<dbReference type="HOGENOM" id="CLU_104823_0_0_1"/>
<proteinExistence type="predicted"/>